<gene>
    <name evidence="1" type="ORF">EYZ11_004076</name>
</gene>
<reference evidence="1 2" key="1">
    <citation type="submission" date="2019-03" db="EMBL/GenBank/DDBJ databases">
        <title>The genome sequence of a newly discovered highly antifungal drug resistant Aspergillus species, Aspergillus tanneri NIH 1004.</title>
        <authorList>
            <person name="Mounaud S."/>
            <person name="Singh I."/>
            <person name="Joardar V."/>
            <person name="Pakala S."/>
            <person name="Pakala S."/>
            <person name="Venepally P."/>
            <person name="Hoover J."/>
            <person name="Nierman W."/>
            <person name="Chung J."/>
            <person name="Losada L."/>
        </authorList>
    </citation>
    <scope>NUCLEOTIDE SEQUENCE [LARGE SCALE GENOMIC DNA]</scope>
    <source>
        <strain evidence="1 2">NIH1004</strain>
    </source>
</reference>
<dbReference type="Proteomes" id="UP000308092">
    <property type="component" value="Unassembled WGS sequence"/>
</dbReference>
<accession>A0A4S3JNT9</accession>
<name>A0A4S3JNT9_9EURO</name>
<dbReference type="AlphaFoldDB" id="A0A4S3JNT9"/>
<dbReference type="EMBL" id="SOSA01000113">
    <property type="protein sequence ID" value="THC96427.1"/>
    <property type="molecule type" value="Genomic_DNA"/>
</dbReference>
<protein>
    <submittedName>
        <fullName evidence="1">Uncharacterized protein</fullName>
    </submittedName>
</protein>
<evidence type="ECO:0000313" key="1">
    <source>
        <dbReference type="EMBL" id="THC96427.1"/>
    </source>
</evidence>
<organism evidence="1 2">
    <name type="scientific">Aspergillus tanneri</name>
    <dbReference type="NCBI Taxonomy" id="1220188"/>
    <lineage>
        <taxon>Eukaryota</taxon>
        <taxon>Fungi</taxon>
        <taxon>Dikarya</taxon>
        <taxon>Ascomycota</taxon>
        <taxon>Pezizomycotina</taxon>
        <taxon>Eurotiomycetes</taxon>
        <taxon>Eurotiomycetidae</taxon>
        <taxon>Eurotiales</taxon>
        <taxon>Aspergillaceae</taxon>
        <taxon>Aspergillus</taxon>
        <taxon>Aspergillus subgen. Circumdati</taxon>
    </lineage>
</organism>
<sequence length="51" mass="5836">MLAEFLSLFHHKHCEQYGVDMSSDKQFLLVSVSKCECIVDENSPYDPTLIS</sequence>
<comment type="caution">
    <text evidence="1">The sequence shown here is derived from an EMBL/GenBank/DDBJ whole genome shotgun (WGS) entry which is preliminary data.</text>
</comment>
<evidence type="ECO:0000313" key="2">
    <source>
        <dbReference type="Proteomes" id="UP000308092"/>
    </source>
</evidence>
<proteinExistence type="predicted"/>
<keyword evidence="2" id="KW-1185">Reference proteome</keyword>
<dbReference type="VEuPathDB" id="FungiDB:EYZ11_004076"/>